<feature type="compositionally biased region" description="Polar residues" evidence="1">
    <location>
        <begin position="99"/>
        <end position="125"/>
    </location>
</feature>
<dbReference type="EMBL" id="AUSU01002434">
    <property type="protein sequence ID" value="EPS68804.1"/>
    <property type="molecule type" value="Genomic_DNA"/>
</dbReference>
<evidence type="ECO:0000313" key="2">
    <source>
        <dbReference type="EMBL" id="EPS68804.1"/>
    </source>
</evidence>
<sequence length="378" mass="42142">MRTESVRKPLQHISNVETVSESANALKKTARGGESLNRLDFVQSEVSSMIRKIDELVIKATIQLKEKLPTDEIQEFEDLFADMQVSLKPWIPRLQKVLQAQPTGSESESLHQTSETDAISATNNDAHTDVEPEKNKRKSSVSPSPLVSWRAECSVEGGRQLFLLTPLPKVKGFSSKSKVPEPPLHGAVEAVENNLRISCYSPYKMTPLLKMSPPKSCILLEPASEFSGTKRKPAYRSTPFPVRPLQDIAESLDSSDSSGSLVRNDLNARYPELFGIKIGRSRKEDPDESPPNWILSPPKTCVVMNPPDEKFRPHNGKGSSGVASTPMMVMSCCCRKGKHPGENTLKKELWREFEAASPHPVRYKLPATIHCRPEELFF</sequence>
<dbReference type="AlphaFoldDB" id="S8CNN5"/>
<organism evidence="2 3">
    <name type="scientific">Genlisea aurea</name>
    <dbReference type="NCBI Taxonomy" id="192259"/>
    <lineage>
        <taxon>Eukaryota</taxon>
        <taxon>Viridiplantae</taxon>
        <taxon>Streptophyta</taxon>
        <taxon>Embryophyta</taxon>
        <taxon>Tracheophyta</taxon>
        <taxon>Spermatophyta</taxon>
        <taxon>Magnoliopsida</taxon>
        <taxon>eudicotyledons</taxon>
        <taxon>Gunneridae</taxon>
        <taxon>Pentapetalae</taxon>
        <taxon>asterids</taxon>
        <taxon>lamiids</taxon>
        <taxon>Lamiales</taxon>
        <taxon>Lentibulariaceae</taxon>
        <taxon>Genlisea</taxon>
    </lineage>
</organism>
<feature type="region of interest" description="Disordered" evidence="1">
    <location>
        <begin position="99"/>
        <end position="143"/>
    </location>
</feature>
<accession>S8CNN5</accession>
<proteinExistence type="predicted"/>
<dbReference type="PANTHER" id="PTHR37238">
    <property type="entry name" value="OS05G0532500 PROTEIN"/>
    <property type="match status" value="1"/>
</dbReference>
<dbReference type="PANTHER" id="PTHR37238:SF1">
    <property type="entry name" value="OS05G0532500 PROTEIN"/>
    <property type="match status" value="1"/>
</dbReference>
<comment type="caution">
    <text evidence="2">The sequence shown here is derived from an EMBL/GenBank/DDBJ whole genome shotgun (WGS) entry which is preliminary data.</text>
</comment>
<feature type="region of interest" description="Disordered" evidence="1">
    <location>
        <begin position="280"/>
        <end position="299"/>
    </location>
</feature>
<name>S8CNN5_9LAMI</name>
<evidence type="ECO:0000256" key="1">
    <source>
        <dbReference type="SAM" id="MobiDB-lite"/>
    </source>
</evidence>
<dbReference type="Proteomes" id="UP000015453">
    <property type="component" value="Unassembled WGS sequence"/>
</dbReference>
<gene>
    <name evidence="2" type="ORF">M569_05964</name>
</gene>
<evidence type="ECO:0000313" key="3">
    <source>
        <dbReference type="Proteomes" id="UP000015453"/>
    </source>
</evidence>
<protein>
    <submittedName>
        <fullName evidence="2">Uncharacterized protein</fullName>
    </submittedName>
</protein>
<keyword evidence="3" id="KW-1185">Reference proteome</keyword>
<dbReference type="OrthoDB" id="1933187at2759"/>
<reference evidence="2 3" key="1">
    <citation type="journal article" date="2013" name="BMC Genomics">
        <title>The miniature genome of a carnivorous plant Genlisea aurea contains a low number of genes and short non-coding sequences.</title>
        <authorList>
            <person name="Leushkin E.V."/>
            <person name="Sutormin R.A."/>
            <person name="Nabieva E.R."/>
            <person name="Penin A.A."/>
            <person name="Kondrashov A.S."/>
            <person name="Logacheva M.D."/>
        </authorList>
    </citation>
    <scope>NUCLEOTIDE SEQUENCE [LARGE SCALE GENOMIC DNA]</scope>
</reference>